<dbReference type="PROSITE" id="PS50003">
    <property type="entry name" value="PH_DOMAIN"/>
    <property type="match status" value="1"/>
</dbReference>
<sequence>MAEFYRSGNAGLVRTSHLRKHCITKSNCLGSFVSSMGSGAPHLEFIWSLNVSQVSNPLQGTRVDKDEEEDQTTRPVRKENKAMTKALKCGYLLRYKQSKMAVREYSTRLPNKRRKKTGGGGLKRVEEKERNRFNAMPFDHLFRFNWPSLSRYWREEFIVLYEDSSMAWFKDKSRSDPEGALMLKEAPELMAMGEYTLRIPHTRPSSLPQGCTVRQVMAFGTPNRQKVYWFVAKSEDEINDWMTAISNTLPIPPGLSVYGEPVEEITSNIYESIDLQPVAAVKAIEKQQHLQQQDQVDVIGGHQPCCLCAASGHGCGVVASTGPVVPAITAATAAIKKKDTSVNSSLGEIATGMMLATGFAHWGWGYGLGWNKPEKSIIGGYSENMAYDDGYYGRDSMDPRQMGSGCGQQHHYDPDYDDCQDNDFDMDFGGDFGF</sequence>
<keyword evidence="5" id="KW-1185">Reference proteome</keyword>
<dbReference type="PANTHER" id="PTHR14309">
    <property type="entry name" value="EXPRESSED PROTEIN"/>
    <property type="match status" value="1"/>
</dbReference>
<evidence type="ECO:0000256" key="2">
    <source>
        <dbReference type="ARBA" id="ARBA00023136"/>
    </source>
</evidence>
<dbReference type="EMBL" id="WJBH02000010">
    <property type="protein sequence ID" value="KAI9551585.1"/>
    <property type="molecule type" value="Genomic_DNA"/>
</dbReference>
<dbReference type="SUPFAM" id="SSF50729">
    <property type="entry name" value="PH domain-like"/>
    <property type="match status" value="1"/>
</dbReference>
<proteinExistence type="predicted"/>
<comment type="subcellular location">
    <subcellularLocation>
        <location evidence="1">Membrane</location>
    </subcellularLocation>
</comment>
<reference evidence="4 5" key="1">
    <citation type="submission" date="2022-05" db="EMBL/GenBank/DDBJ databases">
        <title>A multi-omics perspective on studying reproductive biology in Daphnia sinensis.</title>
        <authorList>
            <person name="Jia J."/>
        </authorList>
    </citation>
    <scope>NUCLEOTIDE SEQUENCE [LARGE SCALE GENOMIC DNA]</scope>
    <source>
        <strain evidence="4 5">WSL</strain>
    </source>
</reference>
<feature type="domain" description="PH" evidence="3">
    <location>
        <begin position="134"/>
        <end position="250"/>
    </location>
</feature>
<name>A0AAD5KXP1_9CRUS</name>
<evidence type="ECO:0000256" key="1">
    <source>
        <dbReference type="ARBA" id="ARBA00004370"/>
    </source>
</evidence>
<gene>
    <name evidence="4" type="ORF">GHT06_021918</name>
</gene>
<dbReference type="SMART" id="SM00233">
    <property type="entry name" value="PH"/>
    <property type="match status" value="1"/>
</dbReference>
<dbReference type="InterPro" id="IPR001849">
    <property type="entry name" value="PH_domain"/>
</dbReference>
<dbReference type="InterPro" id="IPR011993">
    <property type="entry name" value="PH-like_dom_sf"/>
</dbReference>
<dbReference type="InterPro" id="IPR039680">
    <property type="entry name" value="PLEKHB1/2"/>
</dbReference>
<organism evidence="4 5">
    <name type="scientific">Daphnia sinensis</name>
    <dbReference type="NCBI Taxonomy" id="1820382"/>
    <lineage>
        <taxon>Eukaryota</taxon>
        <taxon>Metazoa</taxon>
        <taxon>Ecdysozoa</taxon>
        <taxon>Arthropoda</taxon>
        <taxon>Crustacea</taxon>
        <taxon>Branchiopoda</taxon>
        <taxon>Diplostraca</taxon>
        <taxon>Cladocera</taxon>
        <taxon>Anomopoda</taxon>
        <taxon>Daphniidae</taxon>
        <taxon>Daphnia</taxon>
        <taxon>Daphnia similis group</taxon>
    </lineage>
</organism>
<evidence type="ECO:0000259" key="3">
    <source>
        <dbReference type="PROSITE" id="PS50003"/>
    </source>
</evidence>
<dbReference type="Proteomes" id="UP000820818">
    <property type="component" value="Linkage Group LG10"/>
</dbReference>
<dbReference type="AlphaFoldDB" id="A0AAD5KXP1"/>
<dbReference type="Pfam" id="PF00169">
    <property type="entry name" value="PH"/>
    <property type="match status" value="1"/>
</dbReference>
<dbReference type="GO" id="GO:0045595">
    <property type="term" value="P:regulation of cell differentiation"/>
    <property type="evidence" value="ECO:0007669"/>
    <property type="project" value="TreeGrafter"/>
</dbReference>
<dbReference type="Gene3D" id="2.30.29.30">
    <property type="entry name" value="Pleckstrin-homology domain (PH domain)/Phosphotyrosine-binding domain (PTB)"/>
    <property type="match status" value="1"/>
</dbReference>
<keyword evidence="2" id="KW-0472">Membrane</keyword>
<accession>A0AAD5KXP1</accession>
<dbReference type="PANTHER" id="PTHR14309:SF12">
    <property type="entry name" value="PH DOMAIN-CONTAINING PROTEIN"/>
    <property type="match status" value="1"/>
</dbReference>
<dbReference type="GO" id="GO:0016020">
    <property type="term" value="C:membrane"/>
    <property type="evidence" value="ECO:0007669"/>
    <property type="project" value="UniProtKB-SubCell"/>
</dbReference>
<evidence type="ECO:0000313" key="5">
    <source>
        <dbReference type="Proteomes" id="UP000820818"/>
    </source>
</evidence>
<protein>
    <recommendedName>
        <fullName evidence="3">PH domain-containing protein</fullName>
    </recommendedName>
</protein>
<comment type="caution">
    <text evidence="4">The sequence shown here is derived from an EMBL/GenBank/DDBJ whole genome shotgun (WGS) entry which is preliminary data.</text>
</comment>
<evidence type="ECO:0000313" key="4">
    <source>
        <dbReference type="EMBL" id="KAI9551585.1"/>
    </source>
</evidence>